<keyword evidence="8" id="KW-0520">NAD</keyword>
<dbReference type="Proteomes" id="UP001205311">
    <property type="component" value="Unassembled WGS sequence"/>
</dbReference>
<organism evidence="9 10">
    <name type="scientific">Streptoalloteichus tenebrarius (strain ATCC 17920 / DSM 40477 / JCM 4838 / CBS 697.72 / NBRC 16177 / NCIMB 11028 / NRRL B-12390 / A12253. 1 / ISP 5477)</name>
    <name type="common">Streptomyces tenebrarius</name>
    <dbReference type="NCBI Taxonomy" id="1933"/>
    <lineage>
        <taxon>Bacteria</taxon>
        <taxon>Bacillati</taxon>
        <taxon>Actinomycetota</taxon>
        <taxon>Actinomycetes</taxon>
        <taxon>Pseudonocardiales</taxon>
        <taxon>Pseudonocardiaceae</taxon>
        <taxon>Streptoalloteichus</taxon>
    </lineage>
</organism>
<comment type="caution">
    <text evidence="9">The sequence shown here is derived from an EMBL/GenBank/DDBJ whole genome shotgun (WGS) entry which is preliminary data.</text>
</comment>
<dbReference type="InterPro" id="IPR002347">
    <property type="entry name" value="SDR_fam"/>
</dbReference>
<keyword evidence="7 8" id="KW-0275">Fatty acid biosynthesis</keyword>
<dbReference type="PANTHER" id="PTHR43159">
    <property type="entry name" value="ENOYL-[ACYL-CARRIER-PROTEIN] REDUCTASE"/>
    <property type="match status" value="1"/>
</dbReference>
<dbReference type="NCBIfam" id="NF005908">
    <property type="entry name" value="PRK07889.1"/>
    <property type="match status" value="1"/>
</dbReference>
<evidence type="ECO:0000313" key="9">
    <source>
        <dbReference type="EMBL" id="MCP2259049.1"/>
    </source>
</evidence>
<comment type="pathway">
    <text evidence="1">Lipid metabolism.</text>
</comment>
<proteinExistence type="inferred from homology"/>
<keyword evidence="4" id="KW-0276">Fatty acid metabolism</keyword>
<dbReference type="PANTHER" id="PTHR43159:SF2">
    <property type="entry name" value="ENOYL-[ACYL-CARRIER-PROTEIN] REDUCTASE [NADH], CHLOROPLASTIC"/>
    <property type="match status" value="1"/>
</dbReference>
<comment type="similarity">
    <text evidence="2 8">Belongs to the short-chain dehydrogenases/reductases (SDR) family. FabI subfamily.</text>
</comment>
<keyword evidence="6" id="KW-0443">Lipid metabolism</keyword>
<evidence type="ECO:0000256" key="3">
    <source>
        <dbReference type="ARBA" id="ARBA00022516"/>
    </source>
</evidence>
<sequence>MGMLDGKKLLVTGIITRSSIAYHAARMAQEEGAELVLTGYGRLSLVERLAARLPRPAPVLELDVTNQDHLDTLAERVGEHTDRLDGVLHSIAYAPPTALSGNFLRARWEDVSTAFHVSTYSFQAVSVACLPLLSSGGSVVGLSFDSARTWSGYDWMGVAKAGLESCARYLARDLGPNRIRVNIVVSGPLRTVAARNIYGADGTDTYGEFEPWWDRQAPLGWDPADPEPTARACLVLLSDLLPATTGSLLYVDGGTHFNGV</sequence>
<keyword evidence="3 8" id="KW-0444">Lipid biosynthesis</keyword>
<accession>A0ABT1HU56</accession>
<dbReference type="Pfam" id="PF13561">
    <property type="entry name" value="adh_short_C2"/>
    <property type="match status" value="1"/>
</dbReference>
<keyword evidence="10" id="KW-1185">Reference proteome</keyword>
<keyword evidence="5 8" id="KW-0560">Oxidoreductase</keyword>
<dbReference type="SUPFAM" id="SSF51735">
    <property type="entry name" value="NAD(P)-binding Rossmann-fold domains"/>
    <property type="match status" value="1"/>
</dbReference>
<evidence type="ECO:0000256" key="6">
    <source>
        <dbReference type="ARBA" id="ARBA00023098"/>
    </source>
</evidence>
<dbReference type="EMBL" id="JAMTCP010000013">
    <property type="protein sequence ID" value="MCP2259049.1"/>
    <property type="molecule type" value="Genomic_DNA"/>
</dbReference>
<dbReference type="InterPro" id="IPR036291">
    <property type="entry name" value="NAD(P)-bd_dom_sf"/>
</dbReference>
<reference evidence="9 10" key="1">
    <citation type="submission" date="2022-06" db="EMBL/GenBank/DDBJ databases">
        <title>Genomic Encyclopedia of Archaeal and Bacterial Type Strains, Phase II (KMG-II): from individual species to whole genera.</title>
        <authorList>
            <person name="Goeker M."/>
        </authorList>
    </citation>
    <scope>NUCLEOTIDE SEQUENCE [LARGE SCALE GENOMIC DNA]</scope>
    <source>
        <strain evidence="9 10">DSM 40477</strain>
    </source>
</reference>
<evidence type="ECO:0000256" key="7">
    <source>
        <dbReference type="ARBA" id="ARBA00023160"/>
    </source>
</evidence>
<evidence type="ECO:0000256" key="4">
    <source>
        <dbReference type="ARBA" id="ARBA00022832"/>
    </source>
</evidence>
<gene>
    <name evidence="9" type="ORF">LX15_002750</name>
</gene>
<evidence type="ECO:0000256" key="5">
    <source>
        <dbReference type="ARBA" id="ARBA00023002"/>
    </source>
</evidence>
<evidence type="ECO:0000313" key="10">
    <source>
        <dbReference type="Proteomes" id="UP001205311"/>
    </source>
</evidence>
<dbReference type="RefSeq" id="WP_253669959.1">
    <property type="nucleotide sequence ID" value="NZ_JAMTCP010000013.1"/>
</dbReference>
<protein>
    <recommendedName>
        <fullName evidence="8">Enoyl-[acyl-carrier-protein] reductase [NADH]</fullName>
        <ecNumber evidence="8">1.3.1.9</ecNumber>
    </recommendedName>
</protein>
<dbReference type="PIRSF" id="PIRSF000094">
    <property type="entry name" value="Enoyl-ACP_rdct"/>
    <property type="match status" value="1"/>
</dbReference>
<comment type="catalytic activity">
    <reaction evidence="8">
        <text>a 2,3-saturated acyl-[ACP] + NAD(+) = a (2E)-enoyl-[ACP] + NADH + H(+)</text>
        <dbReference type="Rhea" id="RHEA:10240"/>
        <dbReference type="Rhea" id="RHEA-COMP:9925"/>
        <dbReference type="Rhea" id="RHEA-COMP:9926"/>
        <dbReference type="ChEBI" id="CHEBI:15378"/>
        <dbReference type="ChEBI" id="CHEBI:57540"/>
        <dbReference type="ChEBI" id="CHEBI:57945"/>
        <dbReference type="ChEBI" id="CHEBI:78784"/>
        <dbReference type="ChEBI" id="CHEBI:78785"/>
        <dbReference type="EC" id="1.3.1.9"/>
    </reaction>
</comment>
<evidence type="ECO:0000256" key="2">
    <source>
        <dbReference type="ARBA" id="ARBA00009233"/>
    </source>
</evidence>
<dbReference type="InterPro" id="IPR014358">
    <property type="entry name" value="Enoyl-ACP_Rdtase_NADH"/>
</dbReference>
<dbReference type="EC" id="1.3.1.9" evidence="8"/>
<evidence type="ECO:0000256" key="8">
    <source>
        <dbReference type="PIRNR" id="PIRNR000094"/>
    </source>
</evidence>
<evidence type="ECO:0000256" key="1">
    <source>
        <dbReference type="ARBA" id="ARBA00005189"/>
    </source>
</evidence>
<dbReference type="Gene3D" id="3.40.50.720">
    <property type="entry name" value="NAD(P)-binding Rossmann-like Domain"/>
    <property type="match status" value="1"/>
</dbReference>
<name>A0ABT1HU56_STRSD</name>